<name>A0AAN5CHB2_9BILA</name>
<gene>
    <name evidence="1" type="ORF">PMAYCL1PPCAC_13536</name>
</gene>
<dbReference type="EMBL" id="BTRK01000003">
    <property type="protein sequence ID" value="GMR43341.1"/>
    <property type="molecule type" value="Genomic_DNA"/>
</dbReference>
<evidence type="ECO:0000313" key="2">
    <source>
        <dbReference type="Proteomes" id="UP001328107"/>
    </source>
</evidence>
<feature type="non-terminal residue" evidence="1">
    <location>
        <position position="95"/>
    </location>
</feature>
<feature type="non-terminal residue" evidence="1">
    <location>
        <position position="1"/>
    </location>
</feature>
<dbReference type="Proteomes" id="UP001328107">
    <property type="component" value="Unassembled WGS sequence"/>
</dbReference>
<comment type="caution">
    <text evidence="1">The sequence shown here is derived from an EMBL/GenBank/DDBJ whole genome shotgun (WGS) entry which is preliminary data.</text>
</comment>
<evidence type="ECO:0000313" key="1">
    <source>
        <dbReference type="EMBL" id="GMR43341.1"/>
    </source>
</evidence>
<proteinExistence type="predicted"/>
<organism evidence="1 2">
    <name type="scientific">Pristionchus mayeri</name>
    <dbReference type="NCBI Taxonomy" id="1317129"/>
    <lineage>
        <taxon>Eukaryota</taxon>
        <taxon>Metazoa</taxon>
        <taxon>Ecdysozoa</taxon>
        <taxon>Nematoda</taxon>
        <taxon>Chromadorea</taxon>
        <taxon>Rhabditida</taxon>
        <taxon>Rhabditina</taxon>
        <taxon>Diplogasteromorpha</taxon>
        <taxon>Diplogasteroidea</taxon>
        <taxon>Neodiplogasteridae</taxon>
        <taxon>Pristionchus</taxon>
    </lineage>
</organism>
<reference evidence="2" key="1">
    <citation type="submission" date="2022-10" db="EMBL/GenBank/DDBJ databases">
        <title>Genome assembly of Pristionchus species.</title>
        <authorList>
            <person name="Yoshida K."/>
            <person name="Sommer R.J."/>
        </authorList>
    </citation>
    <scope>NUCLEOTIDE SEQUENCE [LARGE SCALE GENOMIC DNA]</scope>
    <source>
        <strain evidence="2">RS5460</strain>
    </source>
</reference>
<keyword evidence="2" id="KW-1185">Reference proteome</keyword>
<accession>A0AAN5CHB2</accession>
<dbReference type="AlphaFoldDB" id="A0AAN5CHB2"/>
<sequence length="95" mass="10692">LESYSTIVELSPKSLLEQHYDSIMTHFKSGIVTISKIYQSSPNRKETYAAHLFKGLSLLSGACPEKFVSDFQSAIWEVMECNTQFAGDDQVSKPR</sequence>
<protein>
    <submittedName>
        <fullName evidence="1">Uncharacterized protein</fullName>
    </submittedName>
</protein>